<feature type="compositionally biased region" description="Polar residues" evidence="7">
    <location>
        <begin position="1004"/>
        <end position="1023"/>
    </location>
</feature>
<feature type="region of interest" description="Disordered" evidence="7">
    <location>
        <begin position="762"/>
        <end position="875"/>
    </location>
</feature>
<dbReference type="SUPFAM" id="SSF54928">
    <property type="entry name" value="RNA-binding domain, RBD"/>
    <property type="match status" value="1"/>
</dbReference>
<dbReference type="InterPro" id="IPR012677">
    <property type="entry name" value="Nucleotide-bd_a/b_plait_sf"/>
</dbReference>
<keyword evidence="1" id="KW-0479">Metal-binding</keyword>
<dbReference type="InterPro" id="IPR000504">
    <property type="entry name" value="RRM_dom"/>
</dbReference>
<feature type="region of interest" description="Disordered" evidence="7">
    <location>
        <begin position="968"/>
        <end position="1023"/>
    </location>
</feature>
<feature type="compositionally biased region" description="Polar residues" evidence="7">
    <location>
        <begin position="1"/>
        <end position="20"/>
    </location>
</feature>
<dbReference type="GO" id="GO:0008270">
    <property type="term" value="F:zinc ion binding"/>
    <property type="evidence" value="ECO:0007669"/>
    <property type="project" value="UniProtKB-KW"/>
</dbReference>
<evidence type="ECO:0000256" key="5">
    <source>
        <dbReference type="ARBA" id="ARBA00022884"/>
    </source>
</evidence>
<evidence type="ECO:0000256" key="7">
    <source>
        <dbReference type="SAM" id="MobiDB-lite"/>
    </source>
</evidence>
<dbReference type="Gene3D" id="3.30.70.330">
    <property type="match status" value="2"/>
</dbReference>
<dbReference type="SMART" id="SM00360">
    <property type="entry name" value="RRM"/>
    <property type="match status" value="2"/>
</dbReference>
<dbReference type="PANTHER" id="PTHR47640:SF10">
    <property type="entry name" value="TRNA SELENOCYSTEINE 1-ASSOCIATED PROTEIN 1-RELATED"/>
    <property type="match status" value="1"/>
</dbReference>
<feature type="domain" description="RRM" evidence="8">
    <location>
        <begin position="308"/>
        <end position="427"/>
    </location>
</feature>
<feature type="compositionally biased region" description="Polar residues" evidence="7">
    <location>
        <begin position="562"/>
        <end position="573"/>
    </location>
</feature>
<keyword evidence="5 6" id="KW-0694">RNA-binding</keyword>
<feature type="domain" description="RRM" evidence="8">
    <location>
        <begin position="590"/>
        <end position="662"/>
    </location>
</feature>
<feature type="compositionally biased region" description="Basic residues" evidence="7">
    <location>
        <begin position="201"/>
        <end position="213"/>
    </location>
</feature>
<feature type="compositionally biased region" description="Low complexity" evidence="7">
    <location>
        <begin position="186"/>
        <end position="200"/>
    </location>
</feature>
<keyword evidence="4" id="KW-0862">Zinc</keyword>
<feature type="compositionally biased region" description="Low complexity" evidence="7">
    <location>
        <begin position="72"/>
        <end position="96"/>
    </location>
</feature>
<evidence type="ECO:0000313" key="9">
    <source>
        <dbReference type="EMBL" id="CDR87905.1"/>
    </source>
</evidence>
<dbReference type="GO" id="GO:0005829">
    <property type="term" value="C:cytosol"/>
    <property type="evidence" value="ECO:0007669"/>
    <property type="project" value="TreeGrafter"/>
</dbReference>
<dbReference type="AlphaFoldDB" id="A0A140KN83"/>
<name>A0A140KN83_9BASI</name>
<dbReference type="InterPro" id="IPR035979">
    <property type="entry name" value="RBD_domain_sf"/>
</dbReference>
<feature type="compositionally biased region" description="Polar residues" evidence="7">
    <location>
        <begin position="232"/>
        <end position="246"/>
    </location>
</feature>
<accession>A0A140KN83</accession>
<feature type="region of interest" description="Disordered" evidence="7">
    <location>
        <begin position="1"/>
        <end position="108"/>
    </location>
</feature>
<gene>
    <name evidence="9" type="ORF">SPSC_03574</name>
</gene>
<dbReference type="Pfam" id="PF00076">
    <property type="entry name" value="RRM_1"/>
    <property type="match status" value="2"/>
</dbReference>
<evidence type="ECO:0000256" key="2">
    <source>
        <dbReference type="ARBA" id="ARBA00022737"/>
    </source>
</evidence>
<feature type="compositionally biased region" description="Polar residues" evidence="7">
    <location>
        <begin position="48"/>
        <end position="59"/>
    </location>
</feature>
<dbReference type="PANTHER" id="PTHR47640">
    <property type="entry name" value="TRNA SELENOCYSTEINE 1-ASSOCIATED PROTEIN 1-RELATED-RELATED"/>
    <property type="match status" value="1"/>
</dbReference>
<sequence length="1023" mass="106754">MATDAPSQSMPPFNLSQYSSEEVDRLTGPRRSYLPRNVLSGDGHATVNLPQPSGSSTAQLGHESMGFTGMFSPSTNSASNNAMSNSISSLHSNTSTVTSGANTAPSRAGYDQASRLRHTFNNARSSSPLSRPPLFSPGLLHEVDRSAQQQVRSPSGSHPASSPPPRSNVTPPRYFTEPHHSANAPQHLQHTFQHSQQHSQPQHHHQQHSRQHQHPTQQHSSNPSGHHPTSHLPHQQATQMHPSWQARNGGMGPLDFPPSAHPSGLGPSDRPHSSMSERSSRLHDTAAHGMALGTAQSPVGSINKESEFSIFVGDLSPDLREEDLVAQFLQPPAWPHNHPFASTLVHAQQSQGIYQPGTHIGPAPFHSTKSAKIMTDPVTGVSKGYGFVRFALEADCNRALVEMQGVVVSPANGLSPGRPLRVSTATPKNRGGAPPPPPLGLNVPGDPSQQHLQMPRPHNPTQNAGPSFLYGGAPGAPGAPGTPGAGGPGARSEVVSPQPHLRQQSSPTNPSSLVSPISPASPYEGAGSGKRPASFGPLYAGFPGNAGDGARDSSPAGMPRSHTPSSAPPTMQQGGVGGNPGDSAADPNNTTVFVGGLSSLISEATLRRYFEHFGEITYVKIPPGKGCGFVQYVRKQDAENAIQRMNGFPILNSKIRLSWGRSQGDKAAAAAAQTMAQYAQLSQLAGLAGLSTLSPAQLAQLAGLGSALSAVQAQAQAQAQGHGQGGPPGFGLGGAGGLANDPLSTLARQLAAANLGGAGAAPPVHGNQGLPGMGQRAPLPSFLQNQQQQQQQHQHQLSHLQQQQQQQQHHFRGQPGFSQNAGLPSMGPNGAMNGAGYGSGGGSSHSNQGFDFDQRGGANASSNQSFGPQDGSRQRPLFPLQHQQQQDDFSGLPPRSESELVDAFAGLDFDDSACAALAQRLQAMQQRGNNVDGFGAGSGFNANQGGANKRSDPFSGGYNRDPNAFMFSPFSPSDSPIVGGKDLPNSHSSSSSLYLSHRADEESANTFKGATTAASGTGNDADH</sequence>
<dbReference type="EMBL" id="LK056669">
    <property type="protein sequence ID" value="CDR87905.1"/>
    <property type="molecule type" value="Genomic_DNA"/>
</dbReference>
<dbReference type="PROSITE" id="PS50102">
    <property type="entry name" value="RRM"/>
    <property type="match status" value="2"/>
</dbReference>
<evidence type="ECO:0000256" key="6">
    <source>
        <dbReference type="PROSITE-ProRule" id="PRU00176"/>
    </source>
</evidence>
<dbReference type="FunFam" id="3.30.70.330:FF:000476">
    <property type="entry name" value="Zinc finger CCCH domain-containing protein 4"/>
    <property type="match status" value="1"/>
</dbReference>
<organism evidence="9">
    <name type="scientific">Sporisorium scitamineum</name>
    <dbReference type="NCBI Taxonomy" id="49012"/>
    <lineage>
        <taxon>Eukaryota</taxon>
        <taxon>Fungi</taxon>
        <taxon>Dikarya</taxon>
        <taxon>Basidiomycota</taxon>
        <taxon>Ustilaginomycotina</taxon>
        <taxon>Ustilaginomycetes</taxon>
        <taxon>Ustilaginales</taxon>
        <taxon>Ustilaginaceae</taxon>
        <taxon>Sporisorium</taxon>
    </lineage>
</organism>
<evidence type="ECO:0000256" key="4">
    <source>
        <dbReference type="ARBA" id="ARBA00022833"/>
    </source>
</evidence>
<reference evidence="9" key="1">
    <citation type="submission" date="2014-06" db="EMBL/GenBank/DDBJ databases">
        <authorList>
            <person name="Ju J."/>
            <person name="Zhang J."/>
        </authorList>
    </citation>
    <scope>NUCLEOTIDE SEQUENCE</scope>
    <source>
        <strain evidence="9">SscI8</strain>
    </source>
</reference>
<evidence type="ECO:0000259" key="8">
    <source>
        <dbReference type="PROSITE" id="PS50102"/>
    </source>
</evidence>
<dbReference type="InterPro" id="IPR050825">
    <property type="entry name" value="RBM42_RBP45_47-like"/>
</dbReference>
<feature type="region of interest" description="Disordered" evidence="7">
    <location>
        <begin position="145"/>
        <end position="283"/>
    </location>
</feature>
<feature type="compositionally biased region" description="Polar residues" evidence="7">
    <location>
        <begin position="501"/>
        <end position="515"/>
    </location>
</feature>
<evidence type="ECO:0000256" key="3">
    <source>
        <dbReference type="ARBA" id="ARBA00022771"/>
    </source>
</evidence>
<keyword evidence="3" id="KW-0863">Zinc-finger</keyword>
<dbReference type="OrthoDB" id="446113at2759"/>
<keyword evidence="2" id="KW-0677">Repeat</keyword>
<protein>
    <submittedName>
        <fullName evidence="9">Related to NAM8-meiotic recombination protein</fullName>
    </submittedName>
</protein>
<evidence type="ECO:0000256" key="1">
    <source>
        <dbReference type="ARBA" id="ARBA00022723"/>
    </source>
</evidence>
<proteinExistence type="predicted"/>
<feature type="compositionally biased region" description="Low complexity" evidence="7">
    <location>
        <begin position="783"/>
        <end position="808"/>
    </location>
</feature>
<feature type="compositionally biased region" description="Low complexity" evidence="7">
    <location>
        <begin position="986"/>
        <end position="996"/>
    </location>
</feature>
<dbReference type="GO" id="GO:0003729">
    <property type="term" value="F:mRNA binding"/>
    <property type="evidence" value="ECO:0007669"/>
    <property type="project" value="InterPro"/>
</dbReference>
<feature type="region of interest" description="Disordered" evidence="7">
    <location>
        <begin position="409"/>
        <end position="590"/>
    </location>
</feature>
<feature type="compositionally biased region" description="Gly residues" evidence="7">
    <location>
        <begin position="833"/>
        <end position="843"/>
    </location>
</feature>
<dbReference type="GO" id="GO:0006376">
    <property type="term" value="P:mRNA splice site recognition"/>
    <property type="evidence" value="ECO:0007669"/>
    <property type="project" value="TreeGrafter"/>
</dbReference>